<dbReference type="InterPro" id="IPR046529">
    <property type="entry name" value="DUF6594"/>
</dbReference>
<proteinExistence type="predicted"/>
<feature type="transmembrane region" description="Helical" evidence="1">
    <location>
        <begin position="228"/>
        <end position="246"/>
    </location>
</feature>
<dbReference type="AlphaFoldDB" id="A0A4Q4SAY5"/>
<keyword evidence="4" id="KW-1185">Reference proteome</keyword>
<feature type="domain" description="DUF6594" evidence="2">
    <location>
        <begin position="43"/>
        <end position="271"/>
    </location>
</feature>
<keyword evidence="1" id="KW-0472">Membrane</keyword>
<evidence type="ECO:0000313" key="3">
    <source>
        <dbReference type="EMBL" id="RYO67122.1"/>
    </source>
</evidence>
<accession>A0A4Q4SAY5</accession>
<keyword evidence="1" id="KW-0812">Transmembrane</keyword>
<keyword evidence="1" id="KW-1133">Transmembrane helix</keyword>
<protein>
    <recommendedName>
        <fullName evidence="2">DUF6594 domain-containing protein</fullName>
    </recommendedName>
</protein>
<evidence type="ECO:0000259" key="2">
    <source>
        <dbReference type="Pfam" id="PF20237"/>
    </source>
</evidence>
<evidence type="ECO:0000256" key="1">
    <source>
        <dbReference type="SAM" id="Phobius"/>
    </source>
</evidence>
<dbReference type="EMBL" id="PEJP01000016">
    <property type="protein sequence ID" value="RYO67122.1"/>
    <property type="molecule type" value="Genomic_DNA"/>
</dbReference>
<feature type="transmembrane region" description="Helical" evidence="1">
    <location>
        <begin position="253"/>
        <end position="271"/>
    </location>
</feature>
<comment type="caution">
    <text evidence="3">The sequence shown here is derived from an EMBL/GenBank/DDBJ whole genome shotgun (WGS) entry which is preliminary data.</text>
</comment>
<evidence type="ECO:0000313" key="4">
    <source>
        <dbReference type="Proteomes" id="UP000293823"/>
    </source>
</evidence>
<name>A0A4Q4SAY5_9PLEO</name>
<dbReference type="Proteomes" id="UP000293823">
    <property type="component" value="Unassembled WGS sequence"/>
</dbReference>
<organism evidence="3 4">
    <name type="scientific">Alternaria arborescens</name>
    <dbReference type="NCBI Taxonomy" id="156630"/>
    <lineage>
        <taxon>Eukaryota</taxon>
        <taxon>Fungi</taxon>
        <taxon>Dikarya</taxon>
        <taxon>Ascomycota</taxon>
        <taxon>Pezizomycotina</taxon>
        <taxon>Dothideomycetes</taxon>
        <taxon>Pleosporomycetidae</taxon>
        <taxon>Pleosporales</taxon>
        <taxon>Pleosporineae</taxon>
        <taxon>Pleosporaceae</taxon>
        <taxon>Alternaria</taxon>
        <taxon>Alternaria sect. Alternaria</taxon>
    </lineage>
</organism>
<dbReference type="OrthoDB" id="3795611at2759"/>
<reference evidence="4" key="1">
    <citation type="journal article" date="2019" name="bioRxiv">
        <title>Genomics, evolutionary history and diagnostics of the Alternaria alternata species group including apple and Asian pear pathotypes.</title>
        <authorList>
            <person name="Armitage A.D."/>
            <person name="Cockerton H.M."/>
            <person name="Sreenivasaprasad S."/>
            <person name="Woodhall J.W."/>
            <person name="Lane C.R."/>
            <person name="Harrison R.J."/>
            <person name="Clarkson J.P."/>
        </authorList>
    </citation>
    <scope>NUCLEOTIDE SEQUENCE [LARGE SCALE GENOMIC DNA]</scope>
    <source>
        <strain evidence="4">RGR 97.0016</strain>
    </source>
</reference>
<sequence length="283" mass="32017">MSRRTSSDQGDGGPSVLERIKALHDHNELFTMIAEFPQAGIHNTFPEEWALAIAYAESEVYRCRRALECFQRKNIQSKEPNPSEDEYKNIMDDFLNAMLLLGRIVEASRKMSSSTPPSKKSMDRYRIFSRVEKSGIRGANGEMASMYGQMGEPIPFYLATVNDEDLQPMARFISEWLLDPLVDYILAPPRDLLLKLPMYKSKYPVESKESRRRIFNTKTVSAVAETCVYTLAILILVAPIATFTVVEEQSLRIIIMPLFCLVLVVSAQLMGSDAMPLYTLVVA</sequence>
<gene>
    <name evidence="3" type="ORF">AA0113_g4770</name>
</gene>
<dbReference type="Pfam" id="PF20237">
    <property type="entry name" value="DUF6594"/>
    <property type="match status" value="1"/>
</dbReference>